<gene>
    <name evidence="1" type="ORF">SDC9_84909</name>
</gene>
<name>A0A644ZBL2_9ZZZZ</name>
<protein>
    <submittedName>
        <fullName evidence="1">Uncharacterized protein</fullName>
    </submittedName>
</protein>
<dbReference type="AlphaFoldDB" id="A0A644ZBL2"/>
<organism evidence="1">
    <name type="scientific">bioreactor metagenome</name>
    <dbReference type="NCBI Taxonomy" id="1076179"/>
    <lineage>
        <taxon>unclassified sequences</taxon>
        <taxon>metagenomes</taxon>
        <taxon>ecological metagenomes</taxon>
    </lineage>
</organism>
<proteinExistence type="predicted"/>
<sequence>MLYLLLSVFKLIAVMVTDNIIQCSLLHITLHAVQVIKSFVFFGMLRRFVTWQHVNKLTGYAHGINHFMLCITGMHVASFEDNLGTGRIEVFKFQFAQFAAIHGVTPFAAKLLHIKFVSPFTNLFIGVKANTNLSVLNFRMLHQVNHCRYNFGYASLVICSEQCFAISYNQILTFMV</sequence>
<dbReference type="EMBL" id="VSSQ01008231">
    <property type="protein sequence ID" value="MPM38280.1"/>
    <property type="molecule type" value="Genomic_DNA"/>
</dbReference>
<reference evidence="1" key="1">
    <citation type="submission" date="2019-08" db="EMBL/GenBank/DDBJ databases">
        <authorList>
            <person name="Kucharzyk K."/>
            <person name="Murdoch R.W."/>
            <person name="Higgins S."/>
            <person name="Loffler F."/>
        </authorList>
    </citation>
    <scope>NUCLEOTIDE SEQUENCE</scope>
</reference>
<comment type="caution">
    <text evidence="1">The sequence shown here is derived from an EMBL/GenBank/DDBJ whole genome shotgun (WGS) entry which is preliminary data.</text>
</comment>
<evidence type="ECO:0000313" key="1">
    <source>
        <dbReference type="EMBL" id="MPM38280.1"/>
    </source>
</evidence>
<accession>A0A644ZBL2</accession>